<gene>
    <name evidence="2" type="ORF">JOB18_025407</name>
</gene>
<dbReference type="EMBL" id="JAGKHQ010000014">
    <property type="protein sequence ID" value="KAG7498957.1"/>
    <property type="molecule type" value="Genomic_DNA"/>
</dbReference>
<evidence type="ECO:0000313" key="2">
    <source>
        <dbReference type="EMBL" id="KAG7498957.1"/>
    </source>
</evidence>
<protein>
    <submittedName>
        <fullName evidence="2">Uncharacterized protein</fullName>
    </submittedName>
</protein>
<evidence type="ECO:0000256" key="1">
    <source>
        <dbReference type="SAM" id="MobiDB-lite"/>
    </source>
</evidence>
<sequence length="76" mass="8754">MHAKKVIFDAISHNSPVALYDCHGMKGNHLWRYRRVGELRTEREFTEEECDRDSAPDKSLFQPVSNSCVDTNASKQ</sequence>
<comment type="caution">
    <text evidence="2">The sequence shown here is derived from an EMBL/GenBank/DDBJ whole genome shotgun (WGS) entry which is preliminary data.</text>
</comment>
<proteinExistence type="predicted"/>
<dbReference type="AlphaFoldDB" id="A0AAV6R3D6"/>
<accession>A0AAV6R3D6</accession>
<feature type="compositionally biased region" description="Polar residues" evidence="1">
    <location>
        <begin position="62"/>
        <end position="76"/>
    </location>
</feature>
<feature type="region of interest" description="Disordered" evidence="1">
    <location>
        <begin position="45"/>
        <end position="76"/>
    </location>
</feature>
<evidence type="ECO:0000313" key="3">
    <source>
        <dbReference type="Proteomes" id="UP000693946"/>
    </source>
</evidence>
<dbReference type="PROSITE" id="PS50231">
    <property type="entry name" value="RICIN_B_LECTIN"/>
    <property type="match status" value="1"/>
</dbReference>
<dbReference type="Proteomes" id="UP000693946">
    <property type="component" value="Linkage Group LG21"/>
</dbReference>
<name>A0AAV6R3D6_SOLSE</name>
<organism evidence="2 3">
    <name type="scientific">Solea senegalensis</name>
    <name type="common">Senegalese sole</name>
    <dbReference type="NCBI Taxonomy" id="28829"/>
    <lineage>
        <taxon>Eukaryota</taxon>
        <taxon>Metazoa</taxon>
        <taxon>Chordata</taxon>
        <taxon>Craniata</taxon>
        <taxon>Vertebrata</taxon>
        <taxon>Euteleostomi</taxon>
        <taxon>Actinopterygii</taxon>
        <taxon>Neopterygii</taxon>
        <taxon>Teleostei</taxon>
        <taxon>Neoteleostei</taxon>
        <taxon>Acanthomorphata</taxon>
        <taxon>Carangaria</taxon>
        <taxon>Pleuronectiformes</taxon>
        <taxon>Pleuronectoidei</taxon>
        <taxon>Soleidae</taxon>
        <taxon>Solea</taxon>
    </lineage>
</organism>
<keyword evidence="3" id="KW-1185">Reference proteome</keyword>
<reference evidence="2 3" key="1">
    <citation type="journal article" date="2021" name="Sci. Rep.">
        <title>Chromosome anchoring in Senegalese sole (Solea senegalensis) reveals sex-associated markers and genome rearrangements in flatfish.</title>
        <authorList>
            <person name="Guerrero-Cozar I."/>
            <person name="Gomez-Garrido J."/>
            <person name="Berbel C."/>
            <person name="Martinez-Blanch J.F."/>
            <person name="Alioto T."/>
            <person name="Claros M.G."/>
            <person name="Gagnaire P.A."/>
            <person name="Manchado M."/>
        </authorList>
    </citation>
    <scope>NUCLEOTIDE SEQUENCE [LARGE SCALE GENOMIC DNA]</scope>
    <source>
        <strain evidence="2">Sse05_10M</strain>
    </source>
</reference>